<proteinExistence type="predicted"/>
<accession>A0AAV2PII0</accession>
<dbReference type="Proteomes" id="UP001497623">
    <property type="component" value="Unassembled WGS sequence"/>
</dbReference>
<reference evidence="1 2" key="1">
    <citation type="submission" date="2024-05" db="EMBL/GenBank/DDBJ databases">
        <authorList>
            <person name="Wallberg A."/>
        </authorList>
    </citation>
    <scope>NUCLEOTIDE SEQUENCE [LARGE SCALE GENOMIC DNA]</scope>
</reference>
<dbReference type="AlphaFoldDB" id="A0AAV2PII0"/>
<evidence type="ECO:0000313" key="2">
    <source>
        <dbReference type="Proteomes" id="UP001497623"/>
    </source>
</evidence>
<comment type="caution">
    <text evidence="1">The sequence shown here is derived from an EMBL/GenBank/DDBJ whole genome shotgun (WGS) entry which is preliminary data.</text>
</comment>
<feature type="non-terminal residue" evidence="1">
    <location>
        <position position="1"/>
    </location>
</feature>
<evidence type="ECO:0000313" key="1">
    <source>
        <dbReference type="EMBL" id="CAL4058769.1"/>
    </source>
</evidence>
<gene>
    <name evidence="1" type="ORF">MNOR_LOCUS213</name>
</gene>
<organism evidence="1 2">
    <name type="scientific">Meganyctiphanes norvegica</name>
    <name type="common">Northern krill</name>
    <name type="synonym">Thysanopoda norvegica</name>
    <dbReference type="NCBI Taxonomy" id="48144"/>
    <lineage>
        <taxon>Eukaryota</taxon>
        <taxon>Metazoa</taxon>
        <taxon>Ecdysozoa</taxon>
        <taxon>Arthropoda</taxon>
        <taxon>Crustacea</taxon>
        <taxon>Multicrustacea</taxon>
        <taxon>Malacostraca</taxon>
        <taxon>Eumalacostraca</taxon>
        <taxon>Eucarida</taxon>
        <taxon>Euphausiacea</taxon>
        <taxon>Euphausiidae</taxon>
        <taxon>Meganyctiphanes</taxon>
    </lineage>
</organism>
<dbReference type="EMBL" id="CAXKWB010000038">
    <property type="protein sequence ID" value="CAL4058769.1"/>
    <property type="molecule type" value="Genomic_DNA"/>
</dbReference>
<sequence length="130" mass="14689">SQLSPLELDASKESFRIFKGFSAAKGFLGIPFLFPVCSQSDLDFFFDFLGFSCCGVPESDLEDECFFCYECFFCVSLLAFFFFDDDDVDAVLDFFVLDFVDFADLLLLVPCFSSPLVKGLFADKLGRIRD</sequence>
<name>A0AAV2PII0_MEGNR</name>
<feature type="non-terminal residue" evidence="1">
    <location>
        <position position="130"/>
    </location>
</feature>
<keyword evidence="2" id="KW-1185">Reference proteome</keyword>
<protein>
    <submittedName>
        <fullName evidence="1">Uncharacterized protein</fullName>
    </submittedName>
</protein>